<feature type="domain" description="Aldehyde dehydrogenase" evidence="3">
    <location>
        <begin position="30"/>
        <end position="80"/>
    </location>
</feature>
<dbReference type="Gene3D" id="3.40.605.10">
    <property type="entry name" value="Aldehyde Dehydrogenase, Chain A, domain 1"/>
    <property type="match status" value="1"/>
</dbReference>
<dbReference type="PANTHER" id="PTHR43353:SF5">
    <property type="entry name" value="SUCCINATE-SEMIALDEHYDE DEHYDROGENASE, MITOCHONDRIAL"/>
    <property type="match status" value="1"/>
</dbReference>
<dbReference type="AlphaFoldDB" id="A0A916ZAB5"/>
<accession>A0A916ZAB5</accession>
<evidence type="ECO:0000259" key="3">
    <source>
        <dbReference type="Pfam" id="PF00171"/>
    </source>
</evidence>
<comment type="caution">
    <text evidence="4">The sequence shown here is derived from an EMBL/GenBank/DDBJ whole genome shotgun (WGS) entry which is preliminary data.</text>
</comment>
<reference evidence="4" key="1">
    <citation type="journal article" date="2014" name="Int. J. Syst. Evol. Microbiol.">
        <title>Complete genome sequence of Corynebacterium casei LMG S-19264T (=DSM 44701T), isolated from a smear-ripened cheese.</title>
        <authorList>
            <consortium name="US DOE Joint Genome Institute (JGI-PGF)"/>
            <person name="Walter F."/>
            <person name="Albersmeier A."/>
            <person name="Kalinowski J."/>
            <person name="Ruckert C."/>
        </authorList>
    </citation>
    <scope>NUCLEOTIDE SEQUENCE</scope>
    <source>
        <strain evidence="4">CGMCC 1.15360</strain>
    </source>
</reference>
<name>A0A916ZAB5_9SPHN</name>
<keyword evidence="5" id="KW-1185">Reference proteome</keyword>
<reference evidence="4" key="2">
    <citation type="submission" date="2020-09" db="EMBL/GenBank/DDBJ databases">
        <authorList>
            <person name="Sun Q."/>
            <person name="Zhou Y."/>
        </authorList>
    </citation>
    <scope>NUCLEOTIDE SEQUENCE</scope>
    <source>
        <strain evidence="4">CGMCC 1.15360</strain>
    </source>
</reference>
<evidence type="ECO:0000256" key="1">
    <source>
        <dbReference type="ARBA" id="ARBA00009986"/>
    </source>
</evidence>
<keyword evidence="2" id="KW-0560">Oxidoreductase</keyword>
<proteinExistence type="inferred from homology"/>
<evidence type="ECO:0000313" key="4">
    <source>
        <dbReference type="EMBL" id="GGD82687.1"/>
    </source>
</evidence>
<dbReference type="InterPro" id="IPR050740">
    <property type="entry name" value="Aldehyde_DH_Superfamily"/>
</dbReference>
<dbReference type="InterPro" id="IPR016162">
    <property type="entry name" value="Ald_DH_N"/>
</dbReference>
<dbReference type="GO" id="GO:0004777">
    <property type="term" value="F:succinate-semialdehyde dehydrogenase (NAD+) activity"/>
    <property type="evidence" value="ECO:0007669"/>
    <property type="project" value="TreeGrafter"/>
</dbReference>
<sequence length="80" mass="8702">MTISSLPLADSSLLRQQMYIGGDWIGDADHPVNDPASGEKIAFVPRADGKLARQAIEAAQVAMAEWKARLAADRAKLLRR</sequence>
<comment type="similarity">
    <text evidence="1">Belongs to the aldehyde dehydrogenase family.</text>
</comment>
<dbReference type="EMBL" id="BMIP01000012">
    <property type="protein sequence ID" value="GGD82687.1"/>
    <property type="molecule type" value="Genomic_DNA"/>
</dbReference>
<evidence type="ECO:0000256" key="2">
    <source>
        <dbReference type="ARBA" id="ARBA00023002"/>
    </source>
</evidence>
<protein>
    <recommendedName>
        <fullName evidence="3">Aldehyde dehydrogenase domain-containing protein</fullName>
    </recommendedName>
</protein>
<dbReference type="SUPFAM" id="SSF53720">
    <property type="entry name" value="ALDH-like"/>
    <property type="match status" value="1"/>
</dbReference>
<dbReference type="Pfam" id="PF00171">
    <property type="entry name" value="Aldedh"/>
    <property type="match status" value="1"/>
</dbReference>
<dbReference type="PANTHER" id="PTHR43353">
    <property type="entry name" value="SUCCINATE-SEMIALDEHYDE DEHYDROGENASE, MITOCHONDRIAL"/>
    <property type="match status" value="1"/>
</dbReference>
<dbReference type="Proteomes" id="UP000612349">
    <property type="component" value="Unassembled WGS sequence"/>
</dbReference>
<dbReference type="GO" id="GO:0009450">
    <property type="term" value="P:gamma-aminobutyric acid catabolic process"/>
    <property type="evidence" value="ECO:0007669"/>
    <property type="project" value="TreeGrafter"/>
</dbReference>
<dbReference type="InterPro" id="IPR015590">
    <property type="entry name" value="Aldehyde_DH_dom"/>
</dbReference>
<gene>
    <name evidence="4" type="ORF">GCM10010990_35890</name>
</gene>
<organism evidence="4 5">
    <name type="scientific">Croceicoccus mobilis</name>
    <dbReference type="NCBI Taxonomy" id="1703339"/>
    <lineage>
        <taxon>Bacteria</taxon>
        <taxon>Pseudomonadati</taxon>
        <taxon>Pseudomonadota</taxon>
        <taxon>Alphaproteobacteria</taxon>
        <taxon>Sphingomonadales</taxon>
        <taxon>Erythrobacteraceae</taxon>
        <taxon>Croceicoccus</taxon>
    </lineage>
</organism>
<dbReference type="InterPro" id="IPR016161">
    <property type="entry name" value="Ald_DH/histidinol_DH"/>
</dbReference>
<evidence type="ECO:0000313" key="5">
    <source>
        <dbReference type="Proteomes" id="UP000612349"/>
    </source>
</evidence>